<name>A0ACC7P6Z4_9BACL</name>
<keyword evidence="2" id="KW-1185">Reference proteome</keyword>
<evidence type="ECO:0000313" key="2">
    <source>
        <dbReference type="Proteomes" id="UP001631969"/>
    </source>
</evidence>
<organism evidence="1 2">
    <name type="scientific">Paenibacillus mesotrionivorans</name>
    <dbReference type="NCBI Taxonomy" id="3160968"/>
    <lineage>
        <taxon>Bacteria</taxon>
        <taxon>Bacillati</taxon>
        <taxon>Bacillota</taxon>
        <taxon>Bacilli</taxon>
        <taxon>Bacillales</taxon>
        <taxon>Paenibacillaceae</taxon>
        <taxon>Paenibacillus</taxon>
    </lineage>
</organism>
<dbReference type="Proteomes" id="UP001631969">
    <property type="component" value="Unassembled WGS sequence"/>
</dbReference>
<reference evidence="1" key="1">
    <citation type="submission" date="2024-12" db="EMBL/GenBank/DDBJ databases">
        <authorList>
            <person name="Wu N."/>
        </authorList>
    </citation>
    <scope>NUCLEOTIDE SEQUENCE</scope>
    <source>
        <strain evidence="1">P15</strain>
    </source>
</reference>
<dbReference type="EMBL" id="JBJURJ010000016">
    <property type="protein sequence ID" value="MFM9331127.1"/>
    <property type="molecule type" value="Genomic_DNA"/>
</dbReference>
<sequence>MWGLYDAMIEGIPEDCLVKDLVCGHGRVLVESELGFGFSGIVTGRTRPVTLLSKPPGMKLKELAQCVKSWNLEEASVGQAAINAYYNALPVATANGVPVSHVRFAEDRIHDPFISYQNVIRGKKVVVVGHFHYLDPLFRPVCDLSVLEFIPQEGDYPEWAAEALLPEAEFVVITATALVNKALPRFLKLIRGAKVVVVGPSTPMAPMLQEFGISDLSGIVIKDGAKARRICSGQEHLKIYTSGQKVSLRFESSQVESSQ</sequence>
<accession>A0ACC7P6Z4</accession>
<evidence type="ECO:0000313" key="1">
    <source>
        <dbReference type="EMBL" id="MFM9331127.1"/>
    </source>
</evidence>
<comment type="caution">
    <text evidence="1">The sequence shown here is derived from an EMBL/GenBank/DDBJ whole genome shotgun (WGS) entry which is preliminary data.</text>
</comment>
<protein>
    <submittedName>
        <fullName evidence="1">Rossmann-like domain-containing protein</fullName>
    </submittedName>
</protein>
<proteinExistence type="predicted"/>
<gene>
    <name evidence="1" type="ORF">ACI1P1_22795</name>
</gene>